<proteinExistence type="inferred from homology"/>
<keyword evidence="7 8" id="KW-0066">ATP synthesis</keyword>
<evidence type="ECO:0000256" key="6">
    <source>
        <dbReference type="ARBA" id="ARBA00023136"/>
    </source>
</evidence>
<dbReference type="HAMAP" id="MF_00310">
    <property type="entry name" value="ATP_synth_B_arch"/>
    <property type="match status" value="1"/>
</dbReference>
<comment type="similarity">
    <text evidence="1 8">Belongs to the ATPase alpha/beta chains family.</text>
</comment>
<reference evidence="12" key="1">
    <citation type="journal article" date="2022" name="Nat. Microbiol.">
        <title>Unique mobile elements and scalable gene flow at the prokaryote-eukaryote boundary revealed by circularized Asgard archaea genomes.</title>
        <authorList>
            <person name="Wu F."/>
            <person name="Speth D.R."/>
            <person name="Philosof A."/>
            <person name="Cremiere A."/>
            <person name="Narayanan A."/>
            <person name="Barco R.A."/>
            <person name="Connon S.A."/>
            <person name="Amend J.P."/>
            <person name="Antoshechkin I.A."/>
            <person name="Orphan V.J."/>
        </authorList>
    </citation>
    <scope>NUCLEOTIDE SEQUENCE</scope>
    <source>
        <strain evidence="12">PM71</strain>
    </source>
</reference>
<dbReference type="PROSITE" id="PS00152">
    <property type="entry name" value="ATPASE_ALPHA_BETA"/>
    <property type="match status" value="1"/>
</dbReference>
<dbReference type="GO" id="GO:0046933">
    <property type="term" value="F:proton-transporting ATP synthase activity, rotational mechanism"/>
    <property type="evidence" value="ECO:0007669"/>
    <property type="project" value="UniProtKB-UniRule"/>
</dbReference>
<dbReference type="Gene3D" id="3.40.50.12240">
    <property type="match status" value="1"/>
</dbReference>
<keyword evidence="5 8" id="KW-0406">Ion transport</keyword>
<feature type="domain" description="ATPase F1/V1/A1 complex alpha/beta subunit nucleotide-binding" evidence="9">
    <location>
        <begin position="140"/>
        <end position="358"/>
    </location>
</feature>
<evidence type="ECO:0000259" key="11">
    <source>
        <dbReference type="Pfam" id="PF22919"/>
    </source>
</evidence>
<dbReference type="SUPFAM" id="SSF47917">
    <property type="entry name" value="C-terminal domain of alpha and beta subunits of F1 ATP synthase"/>
    <property type="match status" value="1"/>
</dbReference>
<dbReference type="CDD" id="cd18112">
    <property type="entry name" value="ATP-synt_V_A-type_beta_C"/>
    <property type="match status" value="1"/>
</dbReference>
<evidence type="ECO:0000259" key="10">
    <source>
        <dbReference type="Pfam" id="PF02874"/>
    </source>
</evidence>
<keyword evidence="3 8" id="KW-1003">Cell membrane</keyword>
<dbReference type="InterPro" id="IPR004100">
    <property type="entry name" value="ATPase_F1/V1/A1_a/bsu_N"/>
</dbReference>
<evidence type="ECO:0000313" key="12">
    <source>
        <dbReference type="EMBL" id="UJG39832.1"/>
    </source>
</evidence>
<evidence type="ECO:0000259" key="9">
    <source>
        <dbReference type="Pfam" id="PF00006"/>
    </source>
</evidence>
<evidence type="ECO:0000256" key="7">
    <source>
        <dbReference type="ARBA" id="ARBA00023310"/>
    </source>
</evidence>
<comment type="subcellular location">
    <subcellularLocation>
        <location evidence="8">Cell membrane</location>
        <topology evidence="8">Peripheral membrane protein</topology>
    </subcellularLocation>
</comment>
<dbReference type="InterPro" id="IPR022879">
    <property type="entry name" value="V-ATPase_su_B/beta"/>
</dbReference>
<keyword evidence="6 8" id="KW-0472">Membrane</keyword>
<dbReference type="InterPro" id="IPR055190">
    <property type="entry name" value="ATP-synt_VA_C"/>
</dbReference>
<dbReference type="InterPro" id="IPR000194">
    <property type="entry name" value="ATPase_F1/V1/A1_a/bsu_nucl-bd"/>
</dbReference>
<gene>
    <name evidence="8" type="primary">atpB</name>
    <name evidence="12" type="ORF">K9W45_08180</name>
</gene>
<keyword evidence="4 8" id="KW-0375">Hydrogen ion transport</keyword>
<accession>A0A9Y1BJ37</accession>
<dbReference type="Pfam" id="PF22919">
    <property type="entry name" value="ATP-synt_VA_C"/>
    <property type="match status" value="1"/>
</dbReference>
<dbReference type="NCBIfam" id="NF003235">
    <property type="entry name" value="PRK04196.1"/>
    <property type="match status" value="1"/>
</dbReference>
<dbReference type="Pfam" id="PF02874">
    <property type="entry name" value="ATP-synt_ab_N"/>
    <property type="match status" value="1"/>
</dbReference>
<protein>
    <recommendedName>
        <fullName evidence="8">A-type ATP synthase subunit B</fullName>
    </recommendedName>
</protein>
<dbReference type="Pfam" id="PF00006">
    <property type="entry name" value="ATP-synt_ab"/>
    <property type="match status" value="1"/>
</dbReference>
<evidence type="ECO:0000256" key="5">
    <source>
        <dbReference type="ARBA" id="ARBA00023065"/>
    </source>
</evidence>
<name>A0A9Y1BJ37_9ARCH</name>
<sequence length="480" mass="53909">MDEKLQLNYREFQTVQQVSGPLLFVDLRNKGGVSYGEIVQIETVDGEKRNGQVLEVSRNLAVVQVFEGTRGLETDKTRVRFLGRTMEFGVSHEILGRVFSGRGITIDGGGPVAVEKILDINGAPINPSAREYPKEFIQTGISTIDTLLTLVRGQKLPLFSGSGLPHNRIAAQIARQAKVLGEEENFAVVFCAMGLTADEARFFRDDFESTGALERTVLFLNLADDPAVERLLTPRIALTAAEYLAFEKGYQVLVILTDMTTYAEALREIGAARNEVPGRRGYPGYLYSDFATIYERAGKIRGKKGSITQIPILTMPNFDITHPVPDLTGYITEGQIYIDVGLNRKGLYPPINPLPSLSRLMKECIGINSTRSDHKYVADQLYALYADGRDLRDLVAVVGSESLSDLDRKTLQFADLFEEKFINQDYHEDRTIFESLDLGWELLSIFDDPERVLKRIPIEVIKKFHPKFRDKNIDFNRTDI</sequence>
<keyword evidence="2 8" id="KW-0813">Transport</keyword>
<dbReference type="InterPro" id="IPR020003">
    <property type="entry name" value="ATPase_a/bsu_AS"/>
</dbReference>
<evidence type="ECO:0000256" key="1">
    <source>
        <dbReference type="ARBA" id="ARBA00008936"/>
    </source>
</evidence>
<dbReference type="InterPro" id="IPR027417">
    <property type="entry name" value="P-loop_NTPase"/>
</dbReference>
<dbReference type="CDD" id="cd01135">
    <property type="entry name" value="V_A-ATPase_B"/>
    <property type="match status" value="1"/>
</dbReference>
<evidence type="ECO:0000256" key="2">
    <source>
        <dbReference type="ARBA" id="ARBA00022448"/>
    </source>
</evidence>
<dbReference type="AlphaFoldDB" id="A0A9Y1BJ37"/>
<organism evidence="12">
    <name type="scientific">Candidatus Heimdallarchaeum aukensis</name>
    <dbReference type="NCBI Taxonomy" id="2876573"/>
    <lineage>
        <taxon>Archaea</taxon>
        <taxon>Promethearchaeati</taxon>
        <taxon>Candidatus Heimdallarchaeota</taxon>
        <taxon>Candidatus Heimdallarchaeia (ex Rinke et al. 2021) (nom. nud.)</taxon>
        <taxon>Candidatus Heimdallarchaeales</taxon>
        <taxon>Candidatus Heimdallarchaeaceae</taxon>
        <taxon>Candidatus Heimdallarchaeum</taxon>
    </lineage>
</organism>
<evidence type="ECO:0000256" key="4">
    <source>
        <dbReference type="ARBA" id="ARBA00022781"/>
    </source>
</evidence>
<dbReference type="PANTHER" id="PTHR43389">
    <property type="entry name" value="V-TYPE PROTON ATPASE SUBUNIT B"/>
    <property type="match status" value="1"/>
</dbReference>
<feature type="domain" description="ATPase F1/V1/A1 complex alpha/beta subunit N-terminal" evidence="10">
    <location>
        <begin position="15"/>
        <end position="83"/>
    </location>
</feature>
<dbReference type="EMBL" id="CP084166">
    <property type="protein sequence ID" value="UJG39832.1"/>
    <property type="molecule type" value="Genomic_DNA"/>
</dbReference>
<dbReference type="CDD" id="cd18118">
    <property type="entry name" value="ATP-synt_V_A-type_beta_N"/>
    <property type="match status" value="1"/>
</dbReference>
<dbReference type="PANTHER" id="PTHR43389:SF4">
    <property type="entry name" value="V-TYPE PROTON ATPASE SUBUNIT B"/>
    <property type="match status" value="1"/>
</dbReference>
<dbReference type="SUPFAM" id="SSF52540">
    <property type="entry name" value="P-loop containing nucleoside triphosphate hydrolases"/>
    <property type="match status" value="1"/>
</dbReference>
<dbReference type="GO" id="GO:0005886">
    <property type="term" value="C:plasma membrane"/>
    <property type="evidence" value="ECO:0007669"/>
    <property type="project" value="UniProtKB-SubCell"/>
</dbReference>
<comment type="function">
    <text evidence="8">Component of the A-type ATP synthase that produces ATP from ADP in the presence of a proton gradient across the membrane. The B chain is a regulatory subunit.</text>
</comment>
<dbReference type="GO" id="GO:0005524">
    <property type="term" value="F:ATP binding"/>
    <property type="evidence" value="ECO:0007669"/>
    <property type="project" value="UniProtKB-UniRule"/>
</dbReference>
<evidence type="ECO:0000256" key="8">
    <source>
        <dbReference type="HAMAP-Rule" id="MF_00310"/>
    </source>
</evidence>
<dbReference type="Proteomes" id="UP001201020">
    <property type="component" value="Chromosome"/>
</dbReference>
<feature type="domain" description="ATP synthase A/B type C-terminal" evidence="11">
    <location>
        <begin position="365"/>
        <end position="464"/>
    </location>
</feature>
<comment type="subunit">
    <text evidence="8">Has multiple subunits with at least A(3), B(3), C, D, E, F, H, I and proteolipid K(x).</text>
</comment>
<dbReference type="PIRSF" id="PIRSF039114">
    <property type="entry name" value="V-ATPsynth_beta/V-ATPase_B"/>
    <property type="match status" value="1"/>
</dbReference>
<evidence type="ECO:0000256" key="3">
    <source>
        <dbReference type="ARBA" id="ARBA00022475"/>
    </source>
</evidence>
<dbReference type="GO" id="GO:0042777">
    <property type="term" value="P:proton motive force-driven plasma membrane ATP synthesis"/>
    <property type="evidence" value="ECO:0007669"/>
    <property type="project" value="UniProtKB-UniRule"/>
</dbReference>